<evidence type="ECO:0000313" key="2">
    <source>
        <dbReference type="Proteomes" id="UP000499080"/>
    </source>
</evidence>
<keyword evidence="2" id="KW-1185">Reference proteome</keyword>
<proteinExistence type="predicted"/>
<gene>
    <name evidence="1" type="ORF">AVEN_148379_1</name>
</gene>
<comment type="caution">
    <text evidence="1">The sequence shown here is derived from an EMBL/GenBank/DDBJ whole genome shotgun (WGS) entry which is preliminary data.</text>
</comment>
<dbReference type="EMBL" id="BGPR01113055">
    <property type="protein sequence ID" value="GBM96909.1"/>
    <property type="molecule type" value="Genomic_DNA"/>
</dbReference>
<dbReference type="Proteomes" id="UP000499080">
    <property type="component" value="Unassembled WGS sequence"/>
</dbReference>
<organism evidence="1 2">
    <name type="scientific">Araneus ventricosus</name>
    <name type="common">Orbweaver spider</name>
    <name type="synonym">Epeira ventricosa</name>
    <dbReference type="NCBI Taxonomy" id="182803"/>
    <lineage>
        <taxon>Eukaryota</taxon>
        <taxon>Metazoa</taxon>
        <taxon>Ecdysozoa</taxon>
        <taxon>Arthropoda</taxon>
        <taxon>Chelicerata</taxon>
        <taxon>Arachnida</taxon>
        <taxon>Araneae</taxon>
        <taxon>Araneomorphae</taxon>
        <taxon>Entelegynae</taxon>
        <taxon>Araneoidea</taxon>
        <taxon>Araneidae</taxon>
        <taxon>Araneus</taxon>
    </lineage>
</organism>
<accession>A0A4Y2K4U1</accession>
<reference evidence="1 2" key="1">
    <citation type="journal article" date="2019" name="Sci. Rep.">
        <title>Orb-weaving spider Araneus ventricosus genome elucidates the spidroin gene catalogue.</title>
        <authorList>
            <person name="Kono N."/>
            <person name="Nakamura H."/>
            <person name="Ohtoshi R."/>
            <person name="Moran D.A.P."/>
            <person name="Shinohara A."/>
            <person name="Yoshida Y."/>
            <person name="Fujiwara M."/>
            <person name="Mori M."/>
            <person name="Tomita M."/>
            <person name="Arakawa K."/>
        </authorList>
    </citation>
    <scope>NUCLEOTIDE SEQUENCE [LARGE SCALE GENOMIC DNA]</scope>
</reference>
<name>A0A4Y2K4U1_ARAVE</name>
<evidence type="ECO:0000313" key="1">
    <source>
        <dbReference type="EMBL" id="GBM96909.1"/>
    </source>
</evidence>
<sequence length="101" mass="11010">MSLAQLGQSWPLCHKKPTNQSIKYGPLRGTSSSGVTGITAPRYPSVCSPFVFSSPLVFAFSFLPSRLGEGALHEKQLPFCLLIASHGQQYTPTCWPCVETH</sequence>
<dbReference type="AlphaFoldDB" id="A0A4Y2K4U1"/>
<protein>
    <submittedName>
        <fullName evidence="1">Uncharacterized protein</fullName>
    </submittedName>
</protein>